<sequence>MRNKLLYLVLPFFMLSCNEWLNVEPEDEISEEKLFSTGTGFRHALNGVYFTMESRNLYGKHLTWGIVDALGQVYDYKKAPGVNEMQYGAAKYAWDYYEFKPVLSSIWTEAYNVVANCNNIIQQIEYADPEIFAWKENEKAMIWGEALALRAFIQFDMLRLFAPAPSTNPGDRKFIPYVNTYPSYISNPKTVNECLELIAKDLIDAKQLLWKYDSAGSFSRSDNFELAGSGEKIFLIRRGFHLNYWAATALLARVYLYAQKEDEALEQAKEVMNFASQKGAFSLADRFYYGDRKCYSDVIFGLHVIDLLDYNKDIMSMENENNVKYLAVLEADKNYFGEDLEISKGDNGTIMTSNDYRFKYWIEDMNNEHYSYRLTKYDASTSGATARVMEVSDHIVPFIRMSEVYYIAAEILCKRGAEGLTKAKSYLSYIKGRRGLKKTDMTLQKIENAQPDEFMDLLINDMRREWIGEGQTYFIYKRLNKNIPNANGGSVLASENVFVVPLPDVETNL</sequence>
<dbReference type="Gene3D" id="1.25.40.900">
    <property type="match status" value="1"/>
</dbReference>
<dbReference type="AlphaFoldDB" id="A0A412X018"/>
<comment type="subcellular location">
    <subcellularLocation>
        <location evidence="1">Cell outer membrane</location>
    </subcellularLocation>
</comment>
<dbReference type="EMBL" id="QRZA01000013">
    <property type="protein sequence ID" value="RGV33408.1"/>
    <property type="molecule type" value="Genomic_DNA"/>
</dbReference>
<dbReference type="InterPro" id="IPR033985">
    <property type="entry name" value="SusD-like_N"/>
</dbReference>
<dbReference type="PROSITE" id="PS51257">
    <property type="entry name" value="PROKAR_LIPOPROTEIN"/>
    <property type="match status" value="1"/>
</dbReference>
<evidence type="ECO:0000256" key="2">
    <source>
        <dbReference type="ARBA" id="ARBA00006275"/>
    </source>
</evidence>
<gene>
    <name evidence="8" type="ORF">DWW18_11015</name>
</gene>
<dbReference type="GO" id="GO:0009279">
    <property type="term" value="C:cell outer membrane"/>
    <property type="evidence" value="ECO:0007669"/>
    <property type="project" value="UniProtKB-SubCell"/>
</dbReference>
<feature type="domain" description="RagB/SusD" evidence="6">
    <location>
        <begin position="364"/>
        <end position="479"/>
    </location>
</feature>
<evidence type="ECO:0000256" key="4">
    <source>
        <dbReference type="ARBA" id="ARBA00023136"/>
    </source>
</evidence>
<dbReference type="InterPro" id="IPR011990">
    <property type="entry name" value="TPR-like_helical_dom_sf"/>
</dbReference>
<comment type="similarity">
    <text evidence="2">Belongs to the SusD family.</text>
</comment>
<dbReference type="RefSeq" id="WP_118260614.1">
    <property type="nucleotide sequence ID" value="NZ_CALBWO010000017.1"/>
</dbReference>
<comment type="caution">
    <text evidence="8">The sequence shown here is derived from an EMBL/GenBank/DDBJ whole genome shotgun (WGS) entry which is preliminary data.</text>
</comment>
<evidence type="ECO:0000313" key="8">
    <source>
        <dbReference type="EMBL" id="RGV33408.1"/>
    </source>
</evidence>
<protein>
    <submittedName>
        <fullName evidence="8">RagB/SusD family nutrient uptake outer membrane protein</fullName>
    </submittedName>
</protein>
<proteinExistence type="inferred from homology"/>
<keyword evidence="5" id="KW-0998">Cell outer membrane</keyword>
<evidence type="ECO:0000256" key="5">
    <source>
        <dbReference type="ARBA" id="ARBA00023237"/>
    </source>
</evidence>
<dbReference type="Proteomes" id="UP000283589">
    <property type="component" value="Unassembled WGS sequence"/>
</dbReference>
<dbReference type="Gene3D" id="1.25.40.390">
    <property type="match status" value="1"/>
</dbReference>
<evidence type="ECO:0000256" key="3">
    <source>
        <dbReference type="ARBA" id="ARBA00022729"/>
    </source>
</evidence>
<keyword evidence="3" id="KW-0732">Signal</keyword>
<organism evidence="8 9">
    <name type="scientific">Butyricimonas virosa</name>
    <dbReference type="NCBI Taxonomy" id="544645"/>
    <lineage>
        <taxon>Bacteria</taxon>
        <taxon>Pseudomonadati</taxon>
        <taxon>Bacteroidota</taxon>
        <taxon>Bacteroidia</taxon>
        <taxon>Bacteroidales</taxon>
        <taxon>Odoribacteraceae</taxon>
        <taxon>Butyricimonas</taxon>
    </lineage>
</organism>
<accession>A0A412X018</accession>
<feature type="domain" description="SusD-like N-terminal" evidence="7">
    <location>
        <begin position="90"/>
        <end position="209"/>
    </location>
</feature>
<evidence type="ECO:0000259" key="7">
    <source>
        <dbReference type="Pfam" id="PF14322"/>
    </source>
</evidence>
<name>A0A412X018_9BACT</name>
<dbReference type="Pfam" id="PF14322">
    <property type="entry name" value="SusD-like_3"/>
    <property type="match status" value="1"/>
</dbReference>
<evidence type="ECO:0000259" key="6">
    <source>
        <dbReference type="Pfam" id="PF07980"/>
    </source>
</evidence>
<keyword evidence="4" id="KW-0472">Membrane</keyword>
<evidence type="ECO:0000313" key="9">
    <source>
        <dbReference type="Proteomes" id="UP000283589"/>
    </source>
</evidence>
<evidence type="ECO:0000256" key="1">
    <source>
        <dbReference type="ARBA" id="ARBA00004442"/>
    </source>
</evidence>
<dbReference type="SUPFAM" id="SSF48452">
    <property type="entry name" value="TPR-like"/>
    <property type="match status" value="1"/>
</dbReference>
<dbReference type="InterPro" id="IPR012944">
    <property type="entry name" value="SusD_RagB_dom"/>
</dbReference>
<dbReference type="Pfam" id="PF07980">
    <property type="entry name" value="SusD_RagB"/>
    <property type="match status" value="1"/>
</dbReference>
<dbReference type="STRING" id="1121130.GCA_000519105_02043"/>
<reference evidence="8 9" key="1">
    <citation type="submission" date="2018-08" db="EMBL/GenBank/DDBJ databases">
        <title>A genome reference for cultivated species of the human gut microbiota.</title>
        <authorList>
            <person name="Zou Y."/>
            <person name="Xue W."/>
            <person name="Luo G."/>
        </authorList>
    </citation>
    <scope>NUCLEOTIDE SEQUENCE [LARGE SCALE GENOMIC DNA]</scope>
    <source>
        <strain evidence="8 9">AF14-49</strain>
    </source>
</reference>